<evidence type="ECO:0000256" key="1">
    <source>
        <dbReference type="SAM" id="Phobius"/>
    </source>
</evidence>
<sequence length="142" mass="16854">MHKTDFVDEEGNSHPNYERVISELVAMDYIETENDENVFFLTTSGYDCVEELNGKKEKIIPERRAIQSENLTEMIHKFGTKKFKKYIFIWLISFGIFVAVYKYFFPSSFQNKKPEIEVILTDEMFDDIKEQTQQKIDSIKNK</sequence>
<name>A0A1H1NW26_9FLAO</name>
<evidence type="ECO:0000313" key="2">
    <source>
        <dbReference type="EMBL" id="SDS02569.1"/>
    </source>
</evidence>
<dbReference type="RefSeq" id="WP_092444297.1">
    <property type="nucleotide sequence ID" value="NZ_LT629774.1"/>
</dbReference>
<dbReference type="STRING" id="1249933.SAMN04489797_0698"/>
<reference evidence="2 3" key="1">
    <citation type="submission" date="2016-10" db="EMBL/GenBank/DDBJ databases">
        <authorList>
            <person name="Varghese N."/>
            <person name="Submissions S."/>
        </authorList>
    </citation>
    <scope>NUCLEOTIDE SEQUENCE [LARGE SCALE GENOMIC DNA]</scope>
    <source>
        <strain evidence="2 3">RHA_55</strain>
    </source>
</reference>
<proteinExistence type="predicted"/>
<keyword evidence="1" id="KW-0812">Transmembrane</keyword>
<dbReference type="EMBL" id="LT629774">
    <property type="protein sequence ID" value="SDS02569.1"/>
    <property type="molecule type" value="Genomic_DNA"/>
</dbReference>
<gene>
    <name evidence="2" type="ORF">SAMN04489797_0698</name>
</gene>
<dbReference type="Proteomes" id="UP000198963">
    <property type="component" value="Chromosome I"/>
</dbReference>
<keyword evidence="3" id="KW-1185">Reference proteome</keyword>
<feature type="transmembrane region" description="Helical" evidence="1">
    <location>
        <begin position="86"/>
        <end position="104"/>
    </location>
</feature>
<accession>A0A1H1NW26</accession>
<keyword evidence="1" id="KW-0472">Membrane</keyword>
<evidence type="ECO:0000313" key="3">
    <source>
        <dbReference type="Proteomes" id="UP000198963"/>
    </source>
</evidence>
<keyword evidence="1" id="KW-1133">Transmembrane helix</keyword>
<protein>
    <submittedName>
        <fullName evidence="2">Uncharacterized protein</fullName>
    </submittedName>
</protein>
<dbReference type="AlphaFoldDB" id="A0A1H1NW26"/>
<organism evidence="2 3">
    <name type="scientific">Winogradskyella sediminis</name>
    <dbReference type="NCBI Taxonomy" id="1382466"/>
    <lineage>
        <taxon>Bacteria</taxon>
        <taxon>Pseudomonadati</taxon>
        <taxon>Bacteroidota</taxon>
        <taxon>Flavobacteriia</taxon>
        <taxon>Flavobacteriales</taxon>
        <taxon>Flavobacteriaceae</taxon>
        <taxon>Winogradskyella</taxon>
    </lineage>
</organism>